<evidence type="ECO:0000313" key="2">
    <source>
        <dbReference type="EMBL" id="MBP1465735.1"/>
    </source>
</evidence>
<dbReference type="InterPro" id="IPR028098">
    <property type="entry name" value="Glyco_trans_4-like_N"/>
</dbReference>
<dbReference type="SUPFAM" id="SSF53756">
    <property type="entry name" value="UDP-Glycosyltransferase/glycogen phosphorylase"/>
    <property type="match status" value="1"/>
</dbReference>
<dbReference type="EMBL" id="SIJK02000011">
    <property type="protein sequence ID" value="MBP1465735.1"/>
    <property type="molecule type" value="Genomic_DNA"/>
</dbReference>
<dbReference type="PANTHER" id="PTHR12526">
    <property type="entry name" value="GLYCOSYLTRANSFERASE"/>
    <property type="match status" value="1"/>
</dbReference>
<feature type="domain" description="Glycosyltransferase subfamily 4-like N-terminal" evidence="1">
    <location>
        <begin position="13"/>
        <end position="242"/>
    </location>
</feature>
<dbReference type="Pfam" id="PF13439">
    <property type="entry name" value="Glyco_transf_4"/>
    <property type="match status" value="1"/>
</dbReference>
<protein>
    <submittedName>
        <fullName evidence="2">Glycosyltransferase</fullName>
        <ecNumber evidence="2">2.4.-.-</ecNumber>
    </submittedName>
</protein>
<dbReference type="EC" id="2.4.-.-" evidence="2"/>
<keyword evidence="3" id="KW-1185">Reference proteome</keyword>
<dbReference type="GO" id="GO:0016757">
    <property type="term" value="F:glycosyltransferase activity"/>
    <property type="evidence" value="ECO:0007669"/>
    <property type="project" value="UniProtKB-KW"/>
</dbReference>
<proteinExistence type="predicted"/>
<sequence>MKILLFSTYDRAGGAEKVAFDLCRSYCQRGHDARLLVRYKRTQEPFVFEVDPYRDTTPWAGMCRHLEKSVRRQSAFRGQYRLIDMLRRLALPQRLWDRWRGTEDFNYPFTWHLLDADNDWQPDVIHAHNLHGDYFDLGALSMLSQRLPVVWTLHDTWAITGHCGYFIDCERWRTGCGACPDLGRPPAIQRDRTAANWQQKQTIYRNSRLAISTPSRWLMNYVEQSMLLPWQARVIPNGVDLSIYHPGDRAQARAECGIAADAFVVVFSAFSGANTNPYKDFTTVRTAVQLLRGSDVSSRLQLICIGGQTQNTDDPGVVYTGYLTDPNAVARYYRCADVLLHAANAENFPLVVLEAMACGATVVATSVGGIPEQIIEGETGFLIARGDSVMLAKHVHWLMAHPDRCKHMGTMAAVYAEHSFSLKAQAESFVNWFASFMYSNC</sequence>
<evidence type="ECO:0000313" key="3">
    <source>
        <dbReference type="Proteomes" id="UP001193081"/>
    </source>
</evidence>
<dbReference type="Gene3D" id="3.40.50.2000">
    <property type="entry name" value="Glycogen Phosphorylase B"/>
    <property type="match status" value="2"/>
</dbReference>
<organism evidence="2 3">
    <name type="scientific">Candidatus Chloroploca mongolica</name>
    <dbReference type="NCBI Taxonomy" id="2528176"/>
    <lineage>
        <taxon>Bacteria</taxon>
        <taxon>Bacillati</taxon>
        <taxon>Chloroflexota</taxon>
        <taxon>Chloroflexia</taxon>
        <taxon>Chloroflexales</taxon>
        <taxon>Chloroflexineae</taxon>
        <taxon>Oscillochloridaceae</taxon>
        <taxon>Candidatus Chloroploca</taxon>
    </lineage>
</organism>
<reference evidence="2 3" key="1">
    <citation type="submission" date="2021-03" db="EMBL/GenBank/DDBJ databases">
        <authorList>
            <person name="Grouzdev D.S."/>
        </authorList>
    </citation>
    <scope>NUCLEOTIDE SEQUENCE [LARGE SCALE GENOMIC DNA]</scope>
    <source>
        <strain evidence="2 3">M50-1</strain>
    </source>
</reference>
<dbReference type="RefSeq" id="WP_135477763.1">
    <property type="nucleotide sequence ID" value="NZ_SIJK02000011.1"/>
</dbReference>
<gene>
    <name evidence="2" type="ORF">EYB53_008460</name>
</gene>
<dbReference type="PANTHER" id="PTHR12526:SF637">
    <property type="entry name" value="GLYCOSYLTRANSFERASE EPSF-RELATED"/>
    <property type="match status" value="1"/>
</dbReference>
<name>A0ABS4D8I4_9CHLR</name>
<evidence type="ECO:0000259" key="1">
    <source>
        <dbReference type="Pfam" id="PF13439"/>
    </source>
</evidence>
<dbReference type="Pfam" id="PF13692">
    <property type="entry name" value="Glyco_trans_1_4"/>
    <property type="match status" value="1"/>
</dbReference>
<keyword evidence="2" id="KW-0808">Transferase</keyword>
<accession>A0ABS4D8I4</accession>
<dbReference type="Proteomes" id="UP001193081">
    <property type="component" value="Unassembled WGS sequence"/>
</dbReference>
<keyword evidence="2" id="KW-0328">Glycosyltransferase</keyword>
<comment type="caution">
    <text evidence="2">The sequence shown here is derived from an EMBL/GenBank/DDBJ whole genome shotgun (WGS) entry which is preliminary data.</text>
</comment>